<dbReference type="SMART" id="SM01419">
    <property type="entry name" value="Thiol-ester_cl"/>
    <property type="match status" value="1"/>
</dbReference>
<dbReference type="InterPro" id="IPR002890">
    <property type="entry name" value="MG2"/>
</dbReference>
<dbReference type="InterPro" id="IPR011625">
    <property type="entry name" value="A2M_N_BRD"/>
</dbReference>
<evidence type="ECO:0008006" key="8">
    <source>
        <dbReference type="Google" id="ProtNLM"/>
    </source>
</evidence>
<evidence type="ECO:0000259" key="4">
    <source>
        <dbReference type="SMART" id="SM01359"/>
    </source>
</evidence>
<feature type="chain" id="PRO_5029484096" description="Alpha-2-macroglobulin" evidence="3">
    <location>
        <begin position="23"/>
        <end position="1835"/>
    </location>
</feature>
<dbReference type="InterPro" id="IPR001599">
    <property type="entry name" value="Macroglobln_a2"/>
</dbReference>
<dbReference type="Gene3D" id="2.60.40.1930">
    <property type="match status" value="1"/>
</dbReference>
<dbReference type="GO" id="GO:0004866">
    <property type="term" value="F:endopeptidase inhibitor activity"/>
    <property type="evidence" value="ECO:0007669"/>
    <property type="project" value="InterPro"/>
</dbReference>
<evidence type="ECO:0000256" key="3">
    <source>
        <dbReference type="SAM" id="SignalP"/>
    </source>
</evidence>
<dbReference type="Pfam" id="PF17962">
    <property type="entry name" value="bMG6"/>
    <property type="match status" value="1"/>
</dbReference>
<dbReference type="InterPro" id="IPR041246">
    <property type="entry name" value="Bact_MG10"/>
</dbReference>
<keyword evidence="2 3" id="KW-0732">Signal</keyword>
<dbReference type="InterPro" id="IPR051802">
    <property type="entry name" value="YfhM-like"/>
</dbReference>
<dbReference type="SMART" id="SM01360">
    <property type="entry name" value="A2M"/>
    <property type="match status" value="1"/>
</dbReference>
<dbReference type="InterPro" id="IPR047565">
    <property type="entry name" value="Alpha-macroglob_thiol-ester_cl"/>
</dbReference>
<keyword evidence="7" id="KW-1185">Reference proteome</keyword>
<dbReference type="OrthoDB" id="9767116at2"/>
<evidence type="ECO:0000313" key="6">
    <source>
        <dbReference type="EMBL" id="MTH28621.1"/>
    </source>
</evidence>
<dbReference type="PROSITE" id="PS51257">
    <property type="entry name" value="PROKAR_LIPOPROTEIN"/>
    <property type="match status" value="1"/>
</dbReference>
<dbReference type="Pfam" id="PF11974">
    <property type="entry name" value="bMG3"/>
    <property type="match status" value="1"/>
</dbReference>
<feature type="signal peptide" evidence="3">
    <location>
        <begin position="1"/>
        <end position="22"/>
    </location>
</feature>
<dbReference type="RefSeq" id="WP_155034609.1">
    <property type="nucleotide sequence ID" value="NZ_JBHTIG010000038.1"/>
</dbReference>
<dbReference type="Proteomes" id="UP000488936">
    <property type="component" value="Unassembled WGS sequence"/>
</dbReference>
<dbReference type="PANTHER" id="PTHR40094:SF1">
    <property type="entry name" value="UBIQUITIN DOMAIN-CONTAINING PROTEIN"/>
    <property type="match status" value="1"/>
</dbReference>
<comment type="similarity">
    <text evidence="1">Belongs to the protease inhibitor I39 (alpha-2-macroglobulin) family. Bacterial alpha-2-macroglobulin subfamily.</text>
</comment>
<dbReference type="InterPro" id="IPR041203">
    <property type="entry name" value="Bact_A2M_MG5"/>
</dbReference>
<evidence type="ECO:0000313" key="7">
    <source>
        <dbReference type="Proteomes" id="UP000488936"/>
    </source>
</evidence>
<dbReference type="InterPro" id="IPR041462">
    <property type="entry name" value="Bact_A2M_MG6"/>
</dbReference>
<reference evidence="6 7" key="1">
    <citation type="journal article" date="2006" name="Int. J. Syst. Evol. Microbiol.">
        <title>Myroides pelagicus sp. nov., isolated from seawater in Thailand.</title>
        <authorList>
            <person name="Yoon J."/>
            <person name="Maneerat S."/>
            <person name="Kawai F."/>
            <person name="Yokota A."/>
        </authorList>
    </citation>
    <scope>NUCLEOTIDE SEQUENCE [LARGE SCALE GENOMIC DNA]</scope>
    <source>
        <strain evidence="6 7">SM1T</strain>
    </source>
</reference>
<evidence type="ECO:0000256" key="1">
    <source>
        <dbReference type="ARBA" id="ARBA00010556"/>
    </source>
</evidence>
<evidence type="ECO:0000259" key="5">
    <source>
        <dbReference type="SMART" id="SM01360"/>
    </source>
</evidence>
<proteinExistence type="inferred from homology"/>
<dbReference type="Pfam" id="PF00207">
    <property type="entry name" value="A2M"/>
    <property type="match status" value="1"/>
</dbReference>
<gene>
    <name evidence="6" type="ORF">GJV77_01605</name>
</gene>
<dbReference type="InterPro" id="IPR008930">
    <property type="entry name" value="Terpenoid_cyclase/PrenylTrfase"/>
</dbReference>
<dbReference type="Pfam" id="PF17973">
    <property type="entry name" value="bMG10"/>
    <property type="match status" value="1"/>
</dbReference>
<dbReference type="PANTHER" id="PTHR40094">
    <property type="entry name" value="ALPHA-2-MACROGLOBULIN HOMOLOG"/>
    <property type="match status" value="1"/>
</dbReference>
<comment type="caution">
    <text evidence="6">The sequence shown here is derived from an EMBL/GenBank/DDBJ whole genome shotgun (WGS) entry which is preliminary data.</text>
</comment>
<organism evidence="6 7">
    <name type="scientific">Myroides pelagicus</name>
    <dbReference type="NCBI Taxonomy" id="270914"/>
    <lineage>
        <taxon>Bacteria</taxon>
        <taxon>Pseudomonadati</taxon>
        <taxon>Bacteroidota</taxon>
        <taxon>Flavobacteriia</taxon>
        <taxon>Flavobacteriales</taxon>
        <taxon>Flavobacteriaceae</taxon>
        <taxon>Myroides</taxon>
    </lineage>
</organism>
<feature type="domain" description="Alpha-2-macroglobulin" evidence="5">
    <location>
        <begin position="1180"/>
        <end position="1271"/>
    </location>
</feature>
<dbReference type="InterPro" id="IPR021868">
    <property type="entry name" value="Alpha_2_Macroglob_MG3"/>
</dbReference>
<dbReference type="CDD" id="cd02891">
    <property type="entry name" value="A2M_like"/>
    <property type="match status" value="1"/>
</dbReference>
<evidence type="ECO:0000256" key="2">
    <source>
        <dbReference type="ARBA" id="ARBA00022729"/>
    </source>
</evidence>
<dbReference type="Pfam" id="PF01835">
    <property type="entry name" value="MG2"/>
    <property type="match status" value="1"/>
</dbReference>
<dbReference type="EMBL" id="WMJY01000002">
    <property type="protein sequence ID" value="MTH28621.1"/>
    <property type="molecule type" value="Genomic_DNA"/>
</dbReference>
<protein>
    <recommendedName>
        <fullName evidence="8">Alpha-2-macroglobulin</fullName>
    </recommendedName>
</protein>
<sequence>MKLKKLLLILTVLSFIFLQSCKKETPENEQLSNPKLYTEYISSFTSGVIPTNSPIDIVLTKNWGNWETNQELEENLFTISPKVNGKLYFLAPSNTIRFEPNEKLVQDQRYIVTLKLKDIIQSDETLDNFTFQLNTIPLSFHIDFLDLQSTKSNEYLVNAVLSSTDFVKKKQIEKIISAYTDDEKVEIQLTGDNDIETKEFPFIVKNIDNTSSILTAKIDGKPIDINQKIEFTYNLPTEGGFAAFNIKTFIGDDQTFWVNFNYPIKKNQNFDGLITVSDSSAKLTYTTDGNVLKVYSDKPFNNEAEVIVHSGIKGMNGTSTLSTTYNKSFFVNFGIQKPAVELLSNGTILPSSQNLKINFKATTLNAVDVKVYRIYENNVLQFLQDNGLSGSYYLKKVASPIAQKTINLTNPNKKALLNWNTYALDLSELIKPEPGAIYRVEFSMKKAYSLYNCPDNGDGETEEEFNDSEYYEDDDYGDYYYYYDWSERKNPCNESYYYYQGKKATNVLATDLGVIVKGGSNNVYTTIVTNLITTEPIGDATVEFYTYQQQLIASAKTNSSGLLNINLENQTPAFAVVKYNKNTTYVNIENKNALSVSNFDVDGTEYSKGLNGYVYTERGVWRPGDNIYLGFILDDTAKPLPTNHPIKLSFFDPYGKLVDQIVQKKNNINHYIFQLKTTDESPTGNWSAQINIGGVKFNKTIKVETIKPNRLKIKNNVEGKTISSRTNSRVDFNVQWLQGGIARDLQASVNMKLIKQPTTFSKFKSYTFDNNLYSDYSQDQTLFNGQTNDSGNFSFDLNLKQSFTNAGLLKAVFVTKVHEKGGDVSTDVSTATYSPFSSYVGIKAPEPNKYGYYETDKKLSFKLIKINDQQETLEGRINVKVYRTKGSWWWSEGGNGYSNYSTSSYYSLYASEIVSTNTNGTAEYTITIPEQDWGRYEIVATDDSSQHIAATSVYVDWPYYMSRSKGNEAKDAIMLAISTDKKDYNTGETVKISFPSSEGGRALISVENGTNIIETHWVKTTKGETSFELTTKPSMAPNAYISITSIQPHANTLNDSPIRLYGIAPINVFNKKTKLEPVITMPETLRPNTEFNVQIKEKNGQKMTYSIAVVEEGLLDLTRFKTPNAWDKFYSKTALGIRTWDIYNDVIGAYGGSINQVFSIGGDEDLGAGQVKKANRFKPVVLFEGPFELEAGKTVNHKLKMPKYIGSVRTMIIAANTETKAYGSAEKATKVNNPLMILGSLPRRAVPGEKITLPVTVFAMEKHIKDVKVKVITDDKFNILSSNTQNVNFSKPEEKVLYFDLDVLQKTGISKVTIEATSGKEKATYEIELDVLNPNPVTTVNYAATILPGQSSKIKWDSFGIQNSNGAVLELSNFPSINLTSRLKYLISYPHGCSEQVTSGVFPQLYLADFTPLDDSKKASTQRNINAGIAMLAQRQLPNGGFRYWSSSSYAGDWVTSYIGHFFIEAEKKGYALPVNSKANWIAYQQREAREWRQNTRYSNDLAQAYRLYTLALANAPEVAAMNRLRETKGLSNQAQLRLAATYALIGQKDAANKLISTTKTDSSENDTYYYYGSYERNMAMELETLLSTGTDTNLTNDLAIKLANRLGSDTWMSTQTTAYSLNVISKYLQKNKVASTIRTEYNFNGKDNTLTSKSNIANVNLAVKPNNEISITNKEEGTLYAKVAVSGILPIGKELTEESKLDIRIGFTNTNDVPINPSTIRQGTEFAAYITITNNSGQSIENVALTQIIPSGWEIVNLRFTEAGGENNQVDHTDIRDDRTQFYFFLKARESKTFKVTLNASYIGKYYMPGIYADAMYDNTYRCRKAGQWIEVTP</sequence>
<feature type="domain" description="Alpha-2-macroglobulin bait region" evidence="4">
    <location>
        <begin position="975"/>
        <end position="1117"/>
    </location>
</feature>
<dbReference type="SMART" id="SM01359">
    <property type="entry name" value="A2M_N_2"/>
    <property type="match status" value="1"/>
</dbReference>
<dbReference type="SUPFAM" id="SSF48239">
    <property type="entry name" value="Terpenoid cyclases/Protein prenyltransferases"/>
    <property type="match status" value="1"/>
</dbReference>
<dbReference type="Gene3D" id="1.50.10.20">
    <property type="match status" value="1"/>
</dbReference>
<dbReference type="Pfam" id="PF07703">
    <property type="entry name" value="A2M_BRD"/>
    <property type="match status" value="1"/>
</dbReference>
<dbReference type="Pfam" id="PF17972">
    <property type="entry name" value="bMG5"/>
    <property type="match status" value="1"/>
</dbReference>
<name>A0A7K1GI50_9FLAO</name>
<accession>A0A7K1GI50</accession>